<protein>
    <submittedName>
        <fullName evidence="1">Uncharacterized protein</fullName>
    </submittedName>
</protein>
<gene>
    <name evidence="1" type="ORF">HD842_003030</name>
</gene>
<dbReference type="AlphaFoldDB" id="A0A7W9X1R1"/>
<dbReference type="EMBL" id="JACHBX010000003">
    <property type="protein sequence ID" value="MBB6134872.1"/>
    <property type="molecule type" value="Genomic_DNA"/>
</dbReference>
<evidence type="ECO:0000313" key="2">
    <source>
        <dbReference type="Proteomes" id="UP000540787"/>
    </source>
</evidence>
<comment type="caution">
    <text evidence="1">The sequence shown here is derived from an EMBL/GenBank/DDBJ whole genome shotgun (WGS) entry which is preliminary data.</text>
</comment>
<name>A0A7W9X1R1_9BURK</name>
<dbReference type="RefSeq" id="WP_183555536.1">
    <property type="nucleotide sequence ID" value="NZ_JACHBX010000003.1"/>
</dbReference>
<evidence type="ECO:0000313" key="1">
    <source>
        <dbReference type="EMBL" id="MBB6134872.1"/>
    </source>
</evidence>
<organism evidence="1 2">
    <name type="scientific">Massilia aurea</name>
    <dbReference type="NCBI Taxonomy" id="373040"/>
    <lineage>
        <taxon>Bacteria</taxon>
        <taxon>Pseudomonadati</taxon>
        <taxon>Pseudomonadota</taxon>
        <taxon>Betaproteobacteria</taxon>
        <taxon>Burkholderiales</taxon>
        <taxon>Oxalobacteraceae</taxon>
        <taxon>Telluria group</taxon>
        <taxon>Massilia</taxon>
    </lineage>
</organism>
<accession>A0A7W9X1R1</accession>
<proteinExistence type="predicted"/>
<dbReference type="Proteomes" id="UP000540787">
    <property type="component" value="Unassembled WGS sequence"/>
</dbReference>
<reference evidence="1 2" key="1">
    <citation type="submission" date="2020-08" db="EMBL/GenBank/DDBJ databases">
        <title>The Agave Microbiome: Exploring the role of microbial communities in plant adaptations to desert environments.</title>
        <authorList>
            <person name="Partida-Martinez L.P."/>
        </authorList>
    </citation>
    <scope>NUCLEOTIDE SEQUENCE [LARGE SCALE GENOMIC DNA]</scope>
    <source>
        <strain evidence="1 2">AT3.2</strain>
    </source>
</reference>
<keyword evidence="2" id="KW-1185">Reference proteome</keyword>
<sequence>MQQNGRENLVPRQLKRAIPDRFYMLGVVFCDRAVVFREKVSHPDGDPTFERTQHFAFSTLAIRHMVVRMEMP</sequence>